<dbReference type="EMBL" id="JBHSPR010000010">
    <property type="protein sequence ID" value="MFC6017352.1"/>
    <property type="molecule type" value="Genomic_DNA"/>
</dbReference>
<sequence length="207" mass="22163">MIFVELITAKGNLDPEQRLRVAQRLGSMHELSGGAEVQPGTAEVFRSMFQVVIHEPAAWVVGGEPLAPADPPRYVVRAYVPAPWRKDLSQPLIAHVTRVLSELGAGDDRAEPGRGPAVLVLVLGISEGAIGLDGVPRTSTDLVEMLGEPYRDDLAAGRAVKDPLCGVVVPLNEKAITLDLDGTRYGFCCSGCRDTFVARRRGAGVRV</sequence>
<organism evidence="1 2">
    <name type="scientific">Plantactinospora solaniradicis</name>
    <dbReference type="NCBI Taxonomy" id="1723736"/>
    <lineage>
        <taxon>Bacteria</taxon>
        <taxon>Bacillati</taxon>
        <taxon>Actinomycetota</taxon>
        <taxon>Actinomycetes</taxon>
        <taxon>Micromonosporales</taxon>
        <taxon>Micromonosporaceae</taxon>
        <taxon>Plantactinospora</taxon>
    </lineage>
</organism>
<comment type="caution">
    <text evidence="1">The sequence shown here is derived from an EMBL/GenBank/DDBJ whole genome shotgun (WGS) entry which is preliminary data.</text>
</comment>
<proteinExistence type="predicted"/>
<dbReference type="Proteomes" id="UP001596203">
    <property type="component" value="Unassembled WGS sequence"/>
</dbReference>
<dbReference type="RefSeq" id="WP_377421549.1">
    <property type="nucleotide sequence ID" value="NZ_JBHSPR010000010.1"/>
</dbReference>
<accession>A0ABW1K871</accession>
<keyword evidence="2" id="KW-1185">Reference proteome</keyword>
<evidence type="ECO:0000313" key="2">
    <source>
        <dbReference type="Proteomes" id="UP001596203"/>
    </source>
</evidence>
<evidence type="ECO:0008006" key="3">
    <source>
        <dbReference type="Google" id="ProtNLM"/>
    </source>
</evidence>
<evidence type="ECO:0000313" key="1">
    <source>
        <dbReference type="EMBL" id="MFC6017352.1"/>
    </source>
</evidence>
<reference evidence="2" key="1">
    <citation type="journal article" date="2019" name="Int. J. Syst. Evol. Microbiol.">
        <title>The Global Catalogue of Microorganisms (GCM) 10K type strain sequencing project: providing services to taxonomists for standard genome sequencing and annotation.</title>
        <authorList>
            <consortium name="The Broad Institute Genomics Platform"/>
            <consortium name="The Broad Institute Genome Sequencing Center for Infectious Disease"/>
            <person name="Wu L."/>
            <person name="Ma J."/>
        </authorList>
    </citation>
    <scope>NUCLEOTIDE SEQUENCE [LARGE SCALE GENOMIC DNA]</scope>
    <source>
        <strain evidence="2">ZS-35-S2</strain>
    </source>
</reference>
<protein>
    <recommendedName>
        <fullName evidence="3">YHS domain-containing protein</fullName>
    </recommendedName>
</protein>
<name>A0ABW1K871_9ACTN</name>
<gene>
    <name evidence="1" type="ORF">ACFP2T_14180</name>
</gene>